<dbReference type="GO" id="GO:0003677">
    <property type="term" value="F:DNA binding"/>
    <property type="evidence" value="ECO:0007669"/>
    <property type="project" value="InterPro"/>
</dbReference>
<gene>
    <name evidence="3" type="ORF">DFP72DRAFT_129563</name>
</gene>
<proteinExistence type="predicted"/>
<accession>A0A8H6HBU7</accession>
<dbReference type="Pfam" id="PF01388">
    <property type="entry name" value="ARID"/>
    <property type="match status" value="1"/>
</dbReference>
<dbReference type="PROSITE" id="PS51011">
    <property type="entry name" value="ARID"/>
    <property type="match status" value="1"/>
</dbReference>
<protein>
    <recommendedName>
        <fullName evidence="2">ARID domain-containing protein</fullName>
    </recommendedName>
</protein>
<feature type="compositionally biased region" description="Polar residues" evidence="1">
    <location>
        <begin position="221"/>
        <end position="236"/>
    </location>
</feature>
<reference evidence="3 4" key="1">
    <citation type="submission" date="2020-07" db="EMBL/GenBank/DDBJ databases">
        <title>Comparative genomics of pyrophilous fungi reveals a link between fire events and developmental genes.</title>
        <authorList>
            <consortium name="DOE Joint Genome Institute"/>
            <person name="Steindorff A.S."/>
            <person name="Carver A."/>
            <person name="Calhoun S."/>
            <person name="Stillman K."/>
            <person name="Liu H."/>
            <person name="Lipzen A."/>
            <person name="Pangilinan J."/>
            <person name="Labutti K."/>
            <person name="Bruns T.D."/>
            <person name="Grigoriev I.V."/>
        </authorList>
    </citation>
    <scope>NUCLEOTIDE SEQUENCE [LARGE SCALE GENOMIC DNA]</scope>
    <source>
        <strain evidence="3 4">CBS 144469</strain>
    </source>
</reference>
<dbReference type="CDD" id="cd16100">
    <property type="entry name" value="ARID"/>
    <property type="match status" value="1"/>
</dbReference>
<dbReference type="InterPro" id="IPR036431">
    <property type="entry name" value="ARID_dom_sf"/>
</dbReference>
<keyword evidence="4" id="KW-1185">Reference proteome</keyword>
<feature type="region of interest" description="Disordered" evidence="1">
    <location>
        <begin position="1"/>
        <end position="23"/>
    </location>
</feature>
<dbReference type="OrthoDB" id="1938591at2759"/>
<feature type="region of interest" description="Disordered" evidence="1">
    <location>
        <begin position="220"/>
        <end position="264"/>
    </location>
</feature>
<sequence length="264" mass="29631">MKLIRSPRPTQGERGLGSMTTPNSAAQTFFSASLGPPGRSFIMERANFYAAYQDYCLRRNIRLAATIQIENRLVDLWNLHRVVSQEVDYSQINQKAYWDIISGKLGFIAVPVELGRPCRSDTALQLGTFYKEYLQEFYKFYSTRLYDPMRADQQAGHPTTQVHLNSTQLAHAVAYSLQSIQNLRQMGVDERIIGLVHANRALLLQGQGRFNFRLAEGGAGNVTSNSEQTAPTSDSQGDPVERADSLMESSQPTEVLDDARMCQE</sequence>
<evidence type="ECO:0000313" key="4">
    <source>
        <dbReference type="Proteomes" id="UP000521943"/>
    </source>
</evidence>
<comment type="caution">
    <text evidence="3">The sequence shown here is derived from an EMBL/GenBank/DDBJ whole genome shotgun (WGS) entry which is preliminary data.</text>
</comment>
<dbReference type="Gene3D" id="1.10.150.60">
    <property type="entry name" value="ARID DNA-binding domain"/>
    <property type="match status" value="1"/>
</dbReference>
<dbReference type="SUPFAM" id="SSF46774">
    <property type="entry name" value="ARID-like"/>
    <property type="match status" value="1"/>
</dbReference>
<organism evidence="3 4">
    <name type="scientific">Ephemerocybe angulata</name>
    <dbReference type="NCBI Taxonomy" id="980116"/>
    <lineage>
        <taxon>Eukaryota</taxon>
        <taxon>Fungi</taxon>
        <taxon>Dikarya</taxon>
        <taxon>Basidiomycota</taxon>
        <taxon>Agaricomycotina</taxon>
        <taxon>Agaricomycetes</taxon>
        <taxon>Agaricomycetidae</taxon>
        <taxon>Agaricales</taxon>
        <taxon>Agaricineae</taxon>
        <taxon>Psathyrellaceae</taxon>
        <taxon>Ephemerocybe</taxon>
    </lineage>
</organism>
<feature type="domain" description="ARID" evidence="2">
    <location>
        <begin position="42"/>
        <end position="142"/>
    </location>
</feature>
<dbReference type="EMBL" id="JACGCI010000147">
    <property type="protein sequence ID" value="KAF6743351.1"/>
    <property type="molecule type" value="Genomic_DNA"/>
</dbReference>
<name>A0A8H6HBU7_9AGAR</name>
<dbReference type="AlphaFoldDB" id="A0A8H6HBU7"/>
<evidence type="ECO:0000259" key="2">
    <source>
        <dbReference type="PROSITE" id="PS51011"/>
    </source>
</evidence>
<dbReference type="SMART" id="SM00501">
    <property type="entry name" value="BRIGHT"/>
    <property type="match status" value="1"/>
</dbReference>
<dbReference type="Proteomes" id="UP000521943">
    <property type="component" value="Unassembled WGS sequence"/>
</dbReference>
<dbReference type="InterPro" id="IPR001606">
    <property type="entry name" value="ARID_dom"/>
</dbReference>
<evidence type="ECO:0000256" key="1">
    <source>
        <dbReference type="SAM" id="MobiDB-lite"/>
    </source>
</evidence>
<evidence type="ECO:0000313" key="3">
    <source>
        <dbReference type="EMBL" id="KAF6743351.1"/>
    </source>
</evidence>